<keyword evidence="2" id="KW-1185">Reference proteome</keyword>
<protein>
    <submittedName>
        <fullName evidence="1">Uncharacterized protein</fullName>
    </submittedName>
</protein>
<name>A0A514TZ21_9CAUD</name>
<reference evidence="1 2" key="1">
    <citation type="submission" date="2019-06" db="EMBL/GenBank/DDBJ databases">
        <authorList>
            <person name="Alexander J."/>
            <person name="Ertsgaard D.J."/>
            <person name="Fields K.L."/>
            <person name="Fields S.B."/>
            <person name="Humphreys H."/>
            <person name="Kinneman J.E."/>
            <person name="Nelson N.D."/>
            <person name="Olakunle E.K."/>
            <person name="Reimer A.C."/>
            <person name="Robertson C."/>
            <person name="Ross G.V."/>
            <person name="Bonilla J.A."/>
            <person name="Klyczek K."/>
            <person name="Garlena R.A."/>
            <person name="Russell D.A."/>
            <person name="Pope W.H."/>
            <person name="Jacobs-Sera D."/>
            <person name="Hatfull G.F."/>
        </authorList>
    </citation>
    <scope>NUCLEOTIDE SEQUENCE [LARGE SCALE GENOMIC DNA]</scope>
</reference>
<gene>
    <name evidence="1" type="primary">63</name>
    <name evidence="1" type="ORF">SEA_VIBAKI_63</name>
</gene>
<dbReference type="GeneID" id="55813378"/>
<accession>A0A514TZ21</accession>
<dbReference type="KEGG" id="vg:55813378"/>
<dbReference type="RefSeq" id="YP_009884040.1">
    <property type="nucleotide sequence ID" value="NC_049465.1"/>
</dbReference>
<organism evidence="1 2">
    <name type="scientific">Arthrobacter phage Vibaki</name>
    <dbReference type="NCBI Taxonomy" id="2593333"/>
    <lineage>
        <taxon>Viruses</taxon>
        <taxon>Duplodnaviria</taxon>
        <taxon>Heunggongvirae</taxon>
        <taxon>Uroviricota</taxon>
        <taxon>Caudoviricetes</taxon>
        <taxon>Berryhillviridae</taxon>
        <taxon>Vibakivirus</taxon>
        <taxon>Vibakivirus vibaki</taxon>
    </lineage>
</organism>
<proteinExistence type="predicted"/>
<sequence length="85" mass="9300">MPERKRGFSTTVEVSEDVDVDLSADDMADLGWHHEDDCGAGNGATDAELRDAIHGLRDWHDQAHGLTTWIACKQSPCALIPATIR</sequence>
<dbReference type="EMBL" id="MN096362">
    <property type="protein sequence ID" value="QDK01943.1"/>
    <property type="molecule type" value="Genomic_DNA"/>
</dbReference>
<evidence type="ECO:0000313" key="1">
    <source>
        <dbReference type="EMBL" id="QDK01943.1"/>
    </source>
</evidence>
<dbReference type="Proteomes" id="UP000318687">
    <property type="component" value="Segment"/>
</dbReference>
<evidence type="ECO:0000313" key="2">
    <source>
        <dbReference type="Proteomes" id="UP000318687"/>
    </source>
</evidence>